<proteinExistence type="predicted"/>
<dbReference type="EnsemblBacteria" id="ABL77456">
    <property type="protein sequence ID" value="ABL77456"/>
    <property type="gene ID" value="Tpen_0046"/>
</dbReference>
<dbReference type="eggNOG" id="arCOG04410">
    <property type="taxonomic scope" value="Archaea"/>
</dbReference>
<reference evidence="3" key="1">
    <citation type="journal article" date="2008" name="J. Bacteriol.">
        <title>Genome sequence of Thermofilum pendens reveals an exceptional loss of biosynthetic pathways without genome reduction.</title>
        <authorList>
            <person name="Anderson I."/>
            <person name="Rodriguez J."/>
            <person name="Susanti D."/>
            <person name="Porat I."/>
            <person name="Reich C."/>
            <person name="Ulrich L.E."/>
            <person name="Elkins J.G."/>
            <person name="Mavromatis K."/>
            <person name="Lykidis A."/>
            <person name="Kim E."/>
            <person name="Thompson L.S."/>
            <person name="Nolan M."/>
            <person name="Land M."/>
            <person name="Copeland A."/>
            <person name="Lapidus A."/>
            <person name="Lucas S."/>
            <person name="Detter C."/>
            <person name="Zhulin I.B."/>
            <person name="Olsen G.J."/>
            <person name="Whitman W."/>
            <person name="Mukhopadhyay B."/>
            <person name="Bristow J."/>
            <person name="Kyrpides N."/>
        </authorList>
    </citation>
    <scope>NUCLEOTIDE SEQUENCE [LARGE SCALE GENOMIC DNA]</scope>
    <source>
        <strain evidence="3">DSM 2475 / Hrk 5</strain>
    </source>
</reference>
<dbReference type="InterPro" id="IPR014444">
    <property type="entry name" value="PH1575-like"/>
</dbReference>
<dbReference type="Gene3D" id="1.10.285.20">
    <property type="entry name" value="Uncharacterised protein PF01937, DUF89, domain 2"/>
    <property type="match status" value="1"/>
</dbReference>
<protein>
    <recommendedName>
        <fullName evidence="1">Damage-control phosphatase ARMT1-like metal-binding domain-containing protein</fullName>
    </recommendedName>
</protein>
<evidence type="ECO:0000313" key="3">
    <source>
        <dbReference type="Proteomes" id="UP000000641"/>
    </source>
</evidence>
<evidence type="ECO:0000313" key="2">
    <source>
        <dbReference type="EMBL" id="ABL77456.1"/>
    </source>
</evidence>
<evidence type="ECO:0000259" key="1">
    <source>
        <dbReference type="Pfam" id="PF01937"/>
    </source>
</evidence>
<dbReference type="Proteomes" id="UP000000641">
    <property type="component" value="Chromosome"/>
</dbReference>
<dbReference type="RefSeq" id="WP_011751721.1">
    <property type="nucleotide sequence ID" value="NC_008698.1"/>
</dbReference>
<dbReference type="EMBL" id="CP000505">
    <property type="protein sequence ID" value="ABL77456.1"/>
    <property type="molecule type" value="Genomic_DNA"/>
</dbReference>
<dbReference type="SUPFAM" id="SSF111321">
    <property type="entry name" value="AF1104-like"/>
    <property type="match status" value="1"/>
</dbReference>
<dbReference type="Gene3D" id="3.40.50.10880">
    <property type="entry name" value="Uncharacterised protein PF01937, DUF89, domain 3"/>
    <property type="match status" value="1"/>
</dbReference>
<dbReference type="OrthoDB" id="359165at2157"/>
<sequence>MRIHPECVLCIYRTRAGEVLASNLSDEAKVEALGKLTVFYGGLVEPSSSTVVLAWKAFRKVKELLGAEDPYRYFKEQSHAAAMSVVERLAARAEGLEGYERFKYFLSLSVAANLVDPGSPMGVSPEQLLEKASSLRFARDETDRLYLTLLQSSRVTYLLDNCGEAVFDGLVLRELRRMGIQLKIVAKGAPYQNDVTHDDALRMGFQELGEVVSTGSDFPGVVPGYVSEEAVKALEWADVVISKGMANFEAFLMSPPKTAVFVAFVAKCRPIAQAARVNPGDAVAAFLRYPQGLRQSL</sequence>
<organism evidence="2 3">
    <name type="scientific">Thermofilum pendens (strain DSM 2475 / Hrk 5)</name>
    <dbReference type="NCBI Taxonomy" id="368408"/>
    <lineage>
        <taxon>Archaea</taxon>
        <taxon>Thermoproteota</taxon>
        <taxon>Thermoprotei</taxon>
        <taxon>Thermofilales</taxon>
        <taxon>Thermofilaceae</taxon>
        <taxon>Thermofilum</taxon>
    </lineage>
</organism>
<dbReference type="InterPro" id="IPR036075">
    <property type="entry name" value="ARMT-1-like_metal-bd_sf"/>
</dbReference>
<dbReference type="InterPro" id="IPR002791">
    <property type="entry name" value="ARMT1-like_metal-bd"/>
</dbReference>
<dbReference type="KEGG" id="tpe:Tpen_0046"/>
<name>A1RW76_THEPD</name>
<keyword evidence="3" id="KW-1185">Reference proteome</keyword>
<dbReference type="GeneID" id="4600416"/>
<dbReference type="AlphaFoldDB" id="A1RW76"/>
<feature type="domain" description="Damage-control phosphatase ARMT1-like metal-binding" evidence="1">
    <location>
        <begin position="3"/>
        <end position="283"/>
    </location>
</feature>
<gene>
    <name evidence="2" type="ordered locus">Tpen_0046</name>
</gene>
<dbReference type="PIRSF" id="PIRSF006593">
    <property type="entry name" value="UCP006593"/>
    <property type="match status" value="1"/>
</dbReference>
<accession>A1RW76</accession>
<dbReference type="HOGENOM" id="CLU_071520_1_0_2"/>
<dbReference type="STRING" id="368408.Tpen_0046"/>
<dbReference type="Pfam" id="PF01937">
    <property type="entry name" value="ARMT1-like_dom"/>
    <property type="match status" value="1"/>
</dbReference>